<accession>A0A292YTF1</accession>
<dbReference type="InterPro" id="IPR006143">
    <property type="entry name" value="RND_pump_MFP"/>
</dbReference>
<organism evidence="6 7">
    <name type="scientific">Effusibacillus lacus</name>
    <dbReference type="NCBI Taxonomy" id="1348429"/>
    <lineage>
        <taxon>Bacteria</taxon>
        <taxon>Bacillati</taxon>
        <taxon>Bacillota</taxon>
        <taxon>Bacilli</taxon>
        <taxon>Bacillales</taxon>
        <taxon>Alicyclobacillaceae</taxon>
        <taxon>Effusibacillus</taxon>
    </lineage>
</organism>
<dbReference type="NCBIfam" id="TIGR01730">
    <property type="entry name" value="RND_mfp"/>
    <property type="match status" value="1"/>
</dbReference>
<feature type="coiled-coil region" evidence="2">
    <location>
        <begin position="123"/>
        <end position="182"/>
    </location>
</feature>
<evidence type="ECO:0000313" key="7">
    <source>
        <dbReference type="Proteomes" id="UP000217785"/>
    </source>
</evidence>
<keyword evidence="2" id="KW-0175">Coiled coil</keyword>
<feature type="domain" description="CusB-like beta-barrel" evidence="4">
    <location>
        <begin position="285"/>
        <end position="356"/>
    </location>
</feature>
<evidence type="ECO:0000259" key="4">
    <source>
        <dbReference type="Pfam" id="PF25954"/>
    </source>
</evidence>
<dbReference type="EMBL" id="BDUF01000121">
    <property type="protein sequence ID" value="GAX92033.1"/>
    <property type="molecule type" value="Genomic_DNA"/>
</dbReference>
<evidence type="ECO:0000256" key="3">
    <source>
        <dbReference type="SAM" id="MobiDB-lite"/>
    </source>
</evidence>
<dbReference type="Pfam" id="PF25954">
    <property type="entry name" value="Beta-barrel_RND_2"/>
    <property type="match status" value="1"/>
</dbReference>
<proteinExistence type="inferred from homology"/>
<dbReference type="Gene3D" id="2.40.420.20">
    <property type="match status" value="1"/>
</dbReference>
<evidence type="ECO:0000313" key="6">
    <source>
        <dbReference type="EMBL" id="GAX92033.1"/>
    </source>
</evidence>
<dbReference type="Gene3D" id="2.40.30.170">
    <property type="match status" value="1"/>
</dbReference>
<dbReference type="RefSeq" id="WP_096184419.1">
    <property type="nucleotide sequence ID" value="NZ_BDUF01000121.1"/>
</dbReference>
<dbReference type="Pfam" id="PF25989">
    <property type="entry name" value="YknX_C"/>
    <property type="match status" value="1"/>
</dbReference>
<dbReference type="Proteomes" id="UP000217785">
    <property type="component" value="Unassembled WGS sequence"/>
</dbReference>
<dbReference type="GO" id="GO:1990281">
    <property type="term" value="C:efflux pump complex"/>
    <property type="evidence" value="ECO:0007669"/>
    <property type="project" value="TreeGrafter"/>
</dbReference>
<evidence type="ECO:0000259" key="5">
    <source>
        <dbReference type="Pfam" id="PF25989"/>
    </source>
</evidence>
<dbReference type="Gene3D" id="1.10.287.470">
    <property type="entry name" value="Helix hairpin bin"/>
    <property type="match status" value="2"/>
</dbReference>
<dbReference type="GO" id="GO:0015562">
    <property type="term" value="F:efflux transmembrane transporter activity"/>
    <property type="evidence" value="ECO:0007669"/>
    <property type="project" value="TreeGrafter"/>
</dbReference>
<feature type="domain" description="YknX-like C-terminal permuted SH3-like" evidence="5">
    <location>
        <begin position="367"/>
        <end position="433"/>
    </location>
</feature>
<keyword evidence="7" id="KW-1185">Reference proteome</keyword>
<dbReference type="PANTHER" id="PTHR30469">
    <property type="entry name" value="MULTIDRUG RESISTANCE PROTEIN MDTA"/>
    <property type="match status" value="1"/>
</dbReference>
<evidence type="ECO:0000256" key="1">
    <source>
        <dbReference type="ARBA" id="ARBA00009477"/>
    </source>
</evidence>
<comment type="caution">
    <text evidence="6">The sequence shown here is derived from an EMBL/GenBank/DDBJ whole genome shotgun (WGS) entry which is preliminary data.</text>
</comment>
<protein>
    <submittedName>
        <fullName evidence="6">Uncharacterized protein</fullName>
    </submittedName>
</protein>
<dbReference type="OrthoDB" id="2541666at2"/>
<sequence length="437" mass="46191">MNEGNCMNANHPIDGNHSAGRNSLSSWKRWPALTLALGLLVSQPLIAGCSSKSKATDAQDKSVPVVVQTVAEGNIEQTITMTGTAEANAVIQLSSKTGGKVVSIPVAVGSQVQANDVLLQLEETDLRNALRQAEASLNSAKANLAQVRASQETGAVQAENGLVQARQALEDAKANFARMENLFKAGAISRQQFDQAKTALVNAEAAYNNAVAAQQSSARSEAVKVAEQAVNQAQVGYDIAANNLANATIRAPQAGTVAAISTEVGQMASPSAPLVTLVDMSRMKVKLEIPESSLPYFQQGSTVEIEFDSMGLKTTGKVDSVSPLNNTPSKGYPVVVVIDNADAKIKPGMVAKLTISRSISDNQKKGMKVPTDAILTIDGKTYVYVADGDKAVKREIKVEEQTSTDSLISGDIKPGDKIIVRGHTLLKEDSKIRIVEK</sequence>
<dbReference type="Gene3D" id="2.40.50.100">
    <property type="match status" value="1"/>
</dbReference>
<gene>
    <name evidence="6" type="ORF">EFBL_3724</name>
</gene>
<dbReference type="InterPro" id="IPR058792">
    <property type="entry name" value="Beta-barrel_RND_2"/>
</dbReference>
<feature type="region of interest" description="Disordered" evidence="3">
    <location>
        <begin position="1"/>
        <end position="21"/>
    </location>
</feature>
<dbReference type="InterPro" id="IPR058637">
    <property type="entry name" value="YknX-like_C"/>
</dbReference>
<evidence type="ECO:0000256" key="2">
    <source>
        <dbReference type="SAM" id="Coils"/>
    </source>
</evidence>
<dbReference type="SUPFAM" id="SSF111369">
    <property type="entry name" value="HlyD-like secretion proteins"/>
    <property type="match status" value="2"/>
</dbReference>
<name>A0A292YTF1_9BACL</name>
<reference evidence="7" key="1">
    <citation type="submission" date="2017-07" db="EMBL/GenBank/DDBJ databases">
        <title>Draft genome sequence of Effusibacillus lacus strain skLN1.</title>
        <authorList>
            <person name="Watanabe M."/>
            <person name="Kojima H."/>
            <person name="Fukui M."/>
        </authorList>
    </citation>
    <scope>NUCLEOTIDE SEQUENCE [LARGE SCALE GENOMIC DNA]</scope>
    <source>
        <strain evidence="7">skLN1</strain>
    </source>
</reference>
<comment type="similarity">
    <text evidence="1">Belongs to the membrane fusion protein (MFP) (TC 8.A.1) family.</text>
</comment>
<dbReference type="AlphaFoldDB" id="A0A292YTF1"/>